<dbReference type="EMBL" id="JAPDNT010000050">
    <property type="protein sequence ID" value="MCW3477765.1"/>
    <property type="molecule type" value="Genomic_DNA"/>
</dbReference>
<organism evidence="6 7">
    <name type="scientific">Limobrevibacterium gyesilva</name>
    <dbReference type="NCBI Taxonomy" id="2991712"/>
    <lineage>
        <taxon>Bacteria</taxon>
        <taxon>Pseudomonadati</taxon>
        <taxon>Pseudomonadota</taxon>
        <taxon>Alphaproteobacteria</taxon>
        <taxon>Acetobacterales</taxon>
        <taxon>Acetobacteraceae</taxon>
        <taxon>Limobrevibacterium</taxon>
    </lineage>
</organism>
<reference evidence="6" key="2">
    <citation type="submission" date="2022-10" db="EMBL/GenBank/DDBJ databases">
        <authorList>
            <person name="Trinh H.N."/>
        </authorList>
    </citation>
    <scope>NUCLEOTIDE SEQUENCE</scope>
    <source>
        <strain evidence="6">RN2-1</strain>
    </source>
</reference>
<accession>A0AA41YRZ2</accession>
<sequence>MILLRSIVFNAWFYGATLVFVLYSLVPRMFTRGLTPRWALNLARLWARTVLFGLRHLCGTRWAVTGREHLPTGGPALIASMHQSAFDTMVWLLLVPRPCYVLKKELLRIPVFGTLSQLAGMIAVDRGAGANAIRSLLREGDRAVAEERQIVIFPEGTRVAPGQQARLHAGIAALAARTGLPVIPVATDSGFCWGRRAFRKRPGVIHVAVGAPIPPGLPREEVMRRLEQAFADGAAALDAPTGVRVQAVDNSVG</sequence>
<evidence type="ECO:0000259" key="5">
    <source>
        <dbReference type="SMART" id="SM00563"/>
    </source>
</evidence>
<proteinExistence type="predicted"/>
<keyword evidence="2" id="KW-0808">Transferase</keyword>
<evidence type="ECO:0000256" key="4">
    <source>
        <dbReference type="SAM" id="Phobius"/>
    </source>
</evidence>
<dbReference type="PANTHER" id="PTHR10434">
    <property type="entry name" value="1-ACYL-SN-GLYCEROL-3-PHOSPHATE ACYLTRANSFERASE"/>
    <property type="match status" value="1"/>
</dbReference>
<dbReference type="Proteomes" id="UP001165679">
    <property type="component" value="Unassembled WGS sequence"/>
</dbReference>
<comment type="caution">
    <text evidence="6">The sequence shown here is derived from an EMBL/GenBank/DDBJ whole genome shotgun (WGS) entry which is preliminary data.</text>
</comment>
<dbReference type="Pfam" id="PF01553">
    <property type="entry name" value="Acyltransferase"/>
    <property type="match status" value="1"/>
</dbReference>
<dbReference type="SUPFAM" id="SSF69593">
    <property type="entry name" value="Glycerol-3-phosphate (1)-acyltransferase"/>
    <property type="match status" value="1"/>
</dbReference>
<feature type="domain" description="Phospholipid/glycerol acyltransferase" evidence="5">
    <location>
        <begin position="76"/>
        <end position="190"/>
    </location>
</feature>
<dbReference type="GO" id="GO:0003841">
    <property type="term" value="F:1-acylglycerol-3-phosphate O-acyltransferase activity"/>
    <property type="evidence" value="ECO:0007669"/>
    <property type="project" value="TreeGrafter"/>
</dbReference>
<keyword evidence="3 6" id="KW-0012">Acyltransferase</keyword>
<dbReference type="RefSeq" id="WP_264716731.1">
    <property type="nucleotide sequence ID" value="NZ_JAPDNT010000050.1"/>
</dbReference>
<evidence type="ECO:0000256" key="1">
    <source>
        <dbReference type="ARBA" id="ARBA00005189"/>
    </source>
</evidence>
<dbReference type="InterPro" id="IPR002123">
    <property type="entry name" value="Plipid/glycerol_acylTrfase"/>
</dbReference>
<evidence type="ECO:0000313" key="6">
    <source>
        <dbReference type="EMBL" id="MCW3477765.1"/>
    </source>
</evidence>
<keyword evidence="4" id="KW-1133">Transmembrane helix</keyword>
<keyword evidence="4" id="KW-0812">Transmembrane</keyword>
<keyword evidence="4" id="KW-0472">Membrane</keyword>
<dbReference type="PANTHER" id="PTHR10434:SF11">
    <property type="entry name" value="1-ACYL-SN-GLYCEROL-3-PHOSPHATE ACYLTRANSFERASE"/>
    <property type="match status" value="1"/>
</dbReference>
<protein>
    <submittedName>
        <fullName evidence="6">1-acyl-sn-glycerol-3-phosphate acyltransferase</fullName>
    </submittedName>
</protein>
<feature type="transmembrane region" description="Helical" evidence="4">
    <location>
        <begin position="7"/>
        <end position="26"/>
    </location>
</feature>
<dbReference type="CDD" id="cd07989">
    <property type="entry name" value="LPLAT_AGPAT-like"/>
    <property type="match status" value="1"/>
</dbReference>
<name>A0AA41YRZ2_9PROT</name>
<evidence type="ECO:0000256" key="3">
    <source>
        <dbReference type="ARBA" id="ARBA00023315"/>
    </source>
</evidence>
<evidence type="ECO:0000256" key="2">
    <source>
        <dbReference type="ARBA" id="ARBA00022679"/>
    </source>
</evidence>
<reference evidence="6" key="1">
    <citation type="submission" date="2022-09" db="EMBL/GenBank/DDBJ databases">
        <title>Rhodovastum sp. nov. RN2-1 isolated from soil in Seongnam, South Korea.</title>
        <authorList>
            <person name="Le N.T."/>
        </authorList>
    </citation>
    <scope>NUCLEOTIDE SEQUENCE</scope>
    <source>
        <strain evidence="6">RN2-1</strain>
    </source>
</reference>
<evidence type="ECO:0000313" key="7">
    <source>
        <dbReference type="Proteomes" id="UP001165679"/>
    </source>
</evidence>
<dbReference type="AlphaFoldDB" id="A0AA41YRZ2"/>
<gene>
    <name evidence="6" type="ORF">OL599_24750</name>
</gene>
<dbReference type="GO" id="GO:0006654">
    <property type="term" value="P:phosphatidic acid biosynthetic process"/>
    <property type="evidence" value="ECO:0007669"/>
    <property type="project" value="TreeGrafter"/>
</dbReference>
<dbReference type="SMART" id="SM00563">
    <property type="entry name" value="PlsC"/>
    <property type="match status" value="1"/>
</dbReference>
<comment type="pathway">
    <text evidence="1">Lipid metabolism.</text>
</comment>
<keyword evidence="7" id="KW-1185">Reference proteome</keyword>